<feature type="transmembrane region" description="Helical" evidence="7">
    <location>
        <begin position="40"/>
        <end position="60"/>
    </location>
</feature>
<keyword evidence="3 7" id="KW-1133">Transmembrane helix</keyword>
<dbReference type="InterPro" id="IPR049326">
    <property type="entry name" value="Rhodopsin_dom_fungi"/>
</dbReference>
<dbReference type="RefSeq" id="XP_033602880.1">
    <property type="nucleotide sequence ID" value="XM_033746677.1"/>
</dbReference>
<evidence type="ECO:0000256" key="4">
    <source>
        <dbReference type="ARBA" id="ARBA00023136"/>
    </source>
</evidence>
<dbReference type="Proteomes" id="UP000799437">
    <property type="component" value="Unassembled WGS sequence"/>
</dbReference>
<dbReference type="PANTHER" id="PTHR33048">
    <property type="entry name" value="PTH11-LIKE INTEGRAL MEMBRANE PROTEIN (AFU_ORTHOLOGUE AFUA_5G11245)"/>
    <property type="match status" value="1"/>
</dbReference>
<sequence length="414" mass="45795">MAFNHIAVPMSDSTPATAPPAGVTSNFTNPATLEHLMRNMIYVLLPVIVCHVLLRLVTGIGIRQKGFAWDDYLCYIALATNIAWAGTLLALAGSPLGPHQWDVQAIDISERFIALTFLSILLYLITNAIIKNSFFILYWRLFEGFVEVKWPLMIGIVTITSFYLVNVALYTSICFPQPGESWIKASISSHCVKANFQLSATSGVFGVVSDFYVFLLPIIFLQKVPTSWRIKCGLLGVFASGLLACICSLIGLYYRVKVQGSDDSTWVQVPVYALGIAEINVGIMCACMPVIYTNLKGLPTKLRSGLESVLSIVGLSNGSGGHTNREQISDDDNERDIDGKDFHRQEPFPASSHRIDSYPRQTVFHLDENSPPEQTIMREDSYIVTSVSTVDSYEEIELMPTHQAWIHGGGSKRT</sequence>
<evidence type="ECO:0000313" key="9">
    <source>
        <dbReference type="EMBL" id="KAF2760429.1"/>
    </source>
</evidence>
<evidence type="ECO:0000256" key="3">
    <source>
        <dbReference type="ARBA" id="ARBA00022989"/>
    </source>
</evidence>
<feature type="compositionally biased region" description="Basic and acidic residues" evidence="6">
    <location>
        <begin position="336"/>
        <end position="346"/>
    </location>
</feature>
<name>A0A6A6WE18_9PEZI</name>
<organism evidence="9 10">
    <name type="scientific">Pseudovirgaria hyperparasitica</name>
    <dbReference type="NCBI Taxonomy" id="470096"/>
    <lineage>
        <taxon>Eukaryota</taxon>
        <taxon>Fungi</taxon>
        <taxon>Dikarya</taxon>
        <taxon>Ascomycota</taxon>
        <taxon>Pezizomycotina</taxon>
        <taxon>Dothideomycetes</taxon>
        <taxon>Dothideomycetes incertae sedis</taxon>
        <taxon>Acrospermales</taxon>
        <taxon>Acrospermaceae</taxon>
        <taxon>Pseudovirgaria</taxon>
    </lineage>
</organism>
<dbReference type="OrthoDB" id="444631at2759"/>
<reference evidence="9" key="1">
    <citation type="journal article" date="2020" name="Stud. Mycol.">
        <title>101 Dothideomycetes genomes: a test case for predicting lifestyles and emergence of pathogens.</title>
        <authorList>
            <person name="Haridas S."/>
            <person name="Albert R."/>
            <person name="Binder M."/>
            <person name="Bloem J."/>
            <person name="Labutti K."/>
            <person name="Salamov A."/>
            <person name="Andreopoulos B."/>
            <person name="Baker S."/>
            <person name="Barry K."/>
            <person name="Bills G."/>
            <person name="Bluhm B."/>
            <person name="Cannon C."/>
            <person name="Castanera R."/>
            <person name="Culley D."/>
            <person name="Daum C."/>
            <person name="Ezra D."/>
            <person name="Gonzalez J."/>
            <person name="Henrissat B."/>
            <person name="Kuo A."/>
            <person name="Liang C."/>
            <person name="Lipzen A."/>
            <person name="Lutzoni F."/>
            <person name="Magnuson J."/>
            <person name="Mondo S."/>
            <person name="Nolan M."/>
            <person name="Ohm R."/>
            <person name="Pangilinan J."/>
            <person name="Park H.-J."/>
            <person name="Ramirez L."/>
            <person name="Alfaro M."/>
            <person name="Sun H."/>
            <person name="Tritt A."/>
            <person name="Yoshinaga Y."/>
            <person name="Zwiers L.-H."/>
            <person name="Turgeon B."/>
            <person name="Goodwin S."/>
            <person name="Spatafora J."/>
            <person name="Crous P."/>
            <person name="Grigoriev I."/>
        </authorList>
    </citation>
    <scope>NUCLEOTIDE SEQUENCE</scope>
    <source>
        <strain evidence="9">CBS 121739</strain>
    </source>
</reference>
<dbReference type="AlphaFoldDB" id="A0A6A6WE18"/>
<proteinExistence type="inferred from homology"/>
<dbReference type="InterPro" id="IPR052337">
    <property type="entry name" value="SAT4-like"/>
</dbReference>
<accession>A0A6A6WE18</accession>
<dbReference type="Pfam" id="PF20684">
    <property type="entry name" value="Fung_rhodopsin"/>
    <property type="match status" value="1"/>
</dbReference>
<feature type="transmembrane region" description="Helical" evidence="7">
    <location>
        <begin position="203"/>
        <end position="221"/>
    </location>
</feature>
<dbReference type="GO" id="GO:0016020">
    <property type="term" value="C:membrane"/>
    <property type="evidence" value="ECO:0007669"/>
    <property type="project" value="UniProtKB-SubCell"/>
</dbReference>
<dbReference type="GeneID" id="54487731"/>
<protein>
    <recommendedName>
        <fullName evidence="8">Rhodopsin domain-containing protein</fullName>
    </recommendedName>
</protein>
<dbReference type="PANTHER" id="PTHR33048:SF158">
    <property type="entry name" value="MEMBRANE PROTEIN PTH11-LIKE, PUTATIVE-RELATED"/>
    <property type="match status" value="1"/>
</dbReference>
<feature type="transmembrane region" description="Helical" evidence="7">
    <location>
        <begin position="150"/>
        <end position="173"/>
    </location>
</feature>
<evidence type="ECO:0000256" key="2">
    <source>
        <dbReference type="ARBA" id="ARBA00022692"/>
    </source>
</evidence>
<evidence type="ECO:0000256" key="1">
    <source>
        <dbReference type="ARBA" id="ARBA00004141"/>
    </source>
</evidence>
<evidence type="ECO:0000256" key="5">
    <source>
        <dbReference type="ARBA" id="ARBA00038359"/>
    </source>
</evidence>
<gene>
    <name evidence="9" type="ORF">EJ05DRAFT_498391</name>
</gene>
<keyword evidence="10" id="KW-1185">Reference proteome</keyword>
<feature type="region of interest" description="Disordered" evidence="6">
    <location>
        <begin position="320"/>
        <end position="354"/>
    </location>
</feature>
<evidence type="ECO:0000259" key="8">
    <source>
        <dbReference type="Pfam" id="PF20684"/>
    </source>
</evidence>
<keyword evidence="2 7" id="KW-0812">Transmembrane</keyword>
<evidence type="ECO:0000313" key="10">
    <source>
        <dbReference type="Proteomes" id="UP000799437"/>
    </source>
</evidence>
<feature type="transmembrane region" description="Helical" evidence="7">
    <location>
        <begin position="233"/>
        <end position="254"/>
    </location>
</feature>
<evidence type="ECO:0000256" key="6">
    <source>
        <dbReference type="SAM" id="MobiDB-lite"/>
    </source>
</evidence>
<dbReference type="EMBL" id="ML996568">
    <property type="protein sequence ID" value="KAF2760429.1"/>
    <property type="molecule type" value="Genomic_DNA"/>
</dbReference>
<feature type="transmembrane region" description="Helical" evidence="7">
    <location>
        <begin position="72"/>
        <end position="92"/>
    </location>
</feature>
<evidence type="ECO:0000256" key="7">
    <source>
        <dbReference type="SAM" id="Phobius"/>
    </source>
</evidence>
<feature type="transmembrane region" description="Helical" evidence="7">
    <location>
        <begin position="274"/>
        <end position="295"/>
    </location>
</feature>
<comment type="subcellular location">
    <subcellularLocation>
        <location evidence="1">Membrane</location>
        <topology evidence="1">Multi-pass membrane protein</topology>
    </subcellularLocation>
</comment>
<feature type="transmembrane region" description="Helical" evidence="7">
    <location>
        <begin position="112"/>
        <end position="130"/>
    </location>
</feature>
<keyword evidence="4 7" id="KW-0472">Membrane</keyword>
<comment type="similarity">
    <text evidence="5">Belongs to the SAT4 family.</text>
</comment>
<feature type="domain" description="Rhodopsin" evidence="8">
    <location>
        <begin position="55"/>
        <end position="293"/>
    </location>
</feature>